<dbReference type="OrthoDB" id="1907935at2759"/>
<feature type="transmembrane region" description="Helical" evidence="2">
    <location>
        <begin position="53"/>
        <end position="74"/>
    </location>
</feature>
<evidence type="ECO:0000313" key="4">
    <source>
        <dbReference type="Proteomes" id="UP000036987"/>
    </source>
</evidence>
<sequence>MGSIPDDSKNPQLLRHKPSKEQLSKLKKERKMVNPSSTTTTPPASFSPPKKSFIRRMVPFLLTANLAVGAYVLLRTTKKEPAKEGEDAIEETPLASSQSTPVIVTEKVPIIEPTNHIPENVKVLTQISDEEQRRLLKWILDEKRKVKTKDPLEMKKLDEEKAILKRYISTKSALPTF</sequence>
<dbReference type="PANTHER" id="PTHR34364">
    <property type="entry name" value="WAS/WASL-INTERACTING FAMILY PROTEIN"/>
    <property type="match status" value="1"/>
</dbReference>
<dbReference type="Proteomes" id="UP000036987">
    <property type="component" value="Unassembled WGS sequence"/>
</dbReference>
<evidence type="ECO:0008006" key="5">
    <source>
        <dbReference type="Google" id="ProtNLM"/>
    </source>
</evidence>
<proteinExistence type="predicted"/>
<name>A0A0K9PBP6_ZOSMR</name>
<protein>
    <recommendedName>
        <fullName evidence="5">Transmembrane protein</fullName>
    </recommendedName>
</protein>
<evidence type="ECO:0000256" key="1">
    <source>
        <dbReference type="SAM" id="MobiDB-lite"/>
    </source>
</evidence>
<comment type="caution">
    <text evidence="3">The sequence shown here is derived from an EMBL/GenBank/DDBJ whole genome shotgun (WGS) entry which is preliminary data.</text>
</comment>
<dbReference type="STRING" id="29655.A0A0K9PBP6"/>
<keyword evidence="4" id="KW-1185">Reference proteome</keyword>
<accession>A0A0K9PBP6</accession>
<dbReference type="EMBL" id="LFYR01000980">
    <property type="protein sequence ID" value="KMZ66508.1"/>
    <property type="molecule type" value="Genomic_DNA"/>
</dbReference>
<feature type="compositionally biased region" description="Low complexity" evidence="1">
    <location>
        <begin position="35"/>
        <end position="50"/>
    </location>
</feature>
<dbReference type="OMA" id="FKWILAE"/>
<keyword evidence="2" id="KW-0472">Membrane</keyword>
<dbReference type="PANTHER" id="PTHR34364:SF1">
    <property type="entry name" value="WAS_WASL-INTERACTING FAMILY PROTEIN"/>
    <property type="match status" value="1"/>
</dbReference>
<evidence type="ECO:0000313" key="3">
    <source>
        <dbReference type="EMBL" id="KMZ66508.1"/>
    </source>
</evidence>
<reference evidence="4" key="1">
    <citation type="journal article" date="2016" name="Nature">
        <title>The genome of the seagrass Zostera marina reveals angiosperm adaptation to the sea.</title>
        <authorList>
            <person name="Olsen J.L."/>
            <person name="Rouze P."/>
            <person name="Verhelst B."/>
            <person name="Lin Y.-C."/>
            <person name="Bayer T."/>
            <person name="Collen J."/>
            <person name="Dattolo E."/>
            <person name="De Paoli E."/>
            <person name="Dittami S."/>
            <person name="Maumus F."/>
            <person name="Michel G."/>
            <person name="Kersting A."/>
            <person name="Lauritano C."/>
            <person name="Lohaus R."/>
            <person name="Toepel M."/>
            <person name="Tonon T."/>
            <person name="Vanneste K."/>
            <person name="Amirebrahimi M."/>
            <person name="Brakel J."/>
            <person name="Bostroem C."/>
            <person name="Chovatia M."/>
            <person name="Grimwood J."/>
            <person name="Jenkins J.W."/>
            <person name="Jueterbock A."/>
            <person name="Mraz A."/>
            <person name="Stam W.T."/>
            <person name="Tice H."/>
            <person name="Bornberg-Bauer E."/>
            <person name="Green P.J."/>
            <person name="Pearson G.A."/>
            <person name="Procaccini G."/>
            <person name="Duarte C.M."/>
            <person name="Schmutz J."/>
            <person name="Reusch T.B.H."/>
            <person name="Van de Peer Y."/>
        </authorList>
    </citation>
    <scope>NUCLEOTIDE SEQUENCE [LARGE SCALE GENOMIC DNA]</scope>
    <source>
        <strain evidence="4">cv. Finnish</strain>
    </source>
</reference>
<evidence type="ECO:0000256" key="2">
    <source>
        <dbReference type="SAM" id="Phobius"/>
    </source>
</evidence>
<feature type="region of interest" description="Disordered" evidence="1">
    <location>
        <begin position="1"/>
        <end position="50"/>
    </location>
</feature>
<keyword evidence="2" id="KW-1133">Transmembrane helix</keyword>
<organism evidence="3 4">
    <name type="scientific">Zostera marina</name>
    <name type="common">Eelgrass</name>
    <dbReference type="NCBI Taxonomy" id="29655"/>
    <lineage>
        <taxon>Eukaryota</taxon>
        <taxon>Viridiplantae</taxon>
        <taxon>Streptophyta</taxon>
        <taxon>Embryophyta</taxon>
        <taxon>Tracheophyta</taxon>
        <taxon>Spermatophyta</taxon>
        <taxon>Magnoliopsida</taxon>
        <taxon>Liliopsida</taxon>
        <taxon>Zosteraceae</taxon>
        <taxon>Zostera</taxon>
    </lineage>
</organism>
<dbReference type="AlphaFoldDB" id="A0A0K9PBP6"/>
<keyword evidence="2" id="KW-0812">Transmembrane</keyword>
<gene>
    <name evidence="3" type="ORF">ZOSMA_29G01730</name>
</gene>